<dbReference type="Gene3D" id="1.10.3210.10">
    <property type="entry name" value="Hypothetical protein af1432"/>
    <property type="match status" value="1"/>
</dbReference>
<proteinExistence type="predicted"/>
<evidence type="ECO:0000313" key="2">
    <source>
        <dbReference type="EMBL" id="AGX87716.1"/>
    </source>
</evidence>
<accession>U5N829</accession>
<gene>
    <name evidence="2" type="ORF">Cenrod_1631</name>
</gene>
<dbReference type="KEGG" id="cbx:Cenrod_1631"/>
<dbReference type="RefSeq" id="WP_022773657.1">
    <property type="nucleotide sequence ID" value="NC_022576.1"/>
</dbReference>
<dbReference type="eggNOG" id="COG3434">
    <property type="taxonomic scope" value="Bacteria"/>
</dbReference>
<sequence length="448" mass="48399">MFLGLRRWWARLFTEAEAPDSRNEGNAQPVGGAASYAAAQAAPVVGSRCPLISSQGEIAGFEFRLGQDLQRRLCRRGERSAMLAHSRAVLASAQMVSQSGRIGLARLPADCVVHLLGEEVVQGVWIAIDRSECDPATTPDFAQGLHDALLHLRSQGAKLAWEVETGEGLNMLPDFVLARQGKQPMFTLLATLAALPPKLRPLPTLCTDIAAFEDLELALQSGVDYICGALAPTGSGADSGQTVSVSPEVGRIGQLLHQIVTGAETEAIVANIKSDVGLSYRLLQRLKTANLAHLEAGTSIDAAVLLLGRDELYRWLSLLLFQFAGKRRVSSALQEVALWRSHLMEGLAREQHEEAPALLFTLGLASMMSPILKISVQDVISTLHLHPHAEQALLAHAGPWQPYLALVTLLEMQELDPCPVLDHFGGAEHVTALSDEAWQWAWTASHAS</sequence>
<name>U5N829_9BURK</name>
<dbReference type="InterPro" id="IPR013976">
    <property type="entry name" value="HDOD"/>
</dbReference>
<protein>
    <submittedName>
        <fullName evidence="2">Signal transduction protein</fullName>
    </submittedName>
</protein>
<reference evidence="2 3" key="1">
    <citation type="journal article" date="2013" name="Genome Biol.">
        <title>Genomic analysis reveals key aspects of prokaryotic symbiosis in the phototrophic consortium "Chlorochromatium aggregatum".</title>
        <authorList>
            <person name="Liu Z."/>
            <person name="Muller J."/>
            <person name="Li T."/>
            <person name="Alvey R.M."/>
            <person name="Vogl K."/>
            <person name="Frigaard N.U."/>
            <person name="Rockwell N.C."/>
            <person name="Boyd E.S."/>
            <person name="Tomsho L.P."/>
            <person name="Schuster S.C."/>
            <person name="Henke P."/>
            <person name="Rohde M."/>
            <person name="Overmann J."/>
            <person name="Bryant D.A."/>
        </authorList>
    </citation>
    <scope>NUCLEOTIDE SEQUENCE [LARGE SCALE GENOMIC DNA]</scope>
    <source>
        <strain evidence="2">CR</strain>
    </source>
</reference>
<feature type="domain" description="HDOD" evidence="1">
    <location>
        <begin position="242"/>
        <end position="431"/>
    </location>
</feature>
<dbReference type="OrthoDB" id="9804751at2"/>
<evidence type="ECO:0000313" key="3">
    <source>
        <dbReference type="Proteomes" id="UP000017184"/>
    </source>
</evidence>
<dbReference type="HOGENOM" id="CLU_044951_1_0_4"/>
<keyword evidence="3" id="KW-1185">Reference proteome</keyword>
<dbReference type="STRING" id="946483.Cenrod_1631"/>
<dbReference type="PROSITE" id="PS51833">
    <property type="entry name" value="HDOD"/>
    <property type="match status" value="1"/>
</dbReference>
<dbReference type="SUPFAM" id="SSF109604">
    <property type="entry name" value="HD-domain/PDEase-like"/>
    <property type="match status" value="1"/>
</dbReference>
<dbReference type="Proteomes" id="UP000017184">
    <property type="component" value="Chromosome"/>
</dbReference>
<organism evidence="2 3">
    <name type="scientific">Candidatus Symbiobacter mobilis CR</name>
    <dbReference type="NCBI Taxonomy" id="946483"/>
    <lineage>
        <taxon>Bacteria</taxon>
        <taxon>Pseudomonadati</taxon>
        <taxon>Pseudomonadota</taxon>
        <taxon>Betaproteobacteria</taxon>
        <taxon>Burkholderiales</taxon>
        <taxon>Comamonadaceae</taxon>
    </lineage>
</organism>
<dbReference type="EMBL" id="CP004885">
    <property type="protein sequence ID" value="AGX87716.1"/>
    <property type="molecule type" value="Genomic_DNA"/>
</dbReference>
<dbReference type="AlphaFoldDB" id="U5N829"/>
<evidence type="ECO:0000259" key="1">
    <source>
        <dbReference type="PROSITE" id="PS51833"/>
    </source>
</evidence>